<feature type="non-terminal residue" evidence="4">
    <location>
        <position position="147"/>
    </location>
</feature>
<proteinExistence type="inferred from homology"/>
<reference evidence="4 5" key="1">
    <citation type="submission" date="2015-03" db="EMBL/GenBank/DDBJ databases">
        <title>Draft genome of the nematode, Opisthorchis viverrini.</title>
        <authorList>
            <person name="Mitreva M."/>
        </authorList>
    </citation>
    <scope>NUCLEOTIDE SEQUENCE [LARGE SCALE GENOMIC DNA]</scope>
    <source>
        <strain evidence="4">Khon Kaen</strain>
    </source>
</reference>
<dbReference type="PROSITE" id="PS01031">
    <property type="entry name" value="SHSP"/>
    <property type="match status" value="1"/>
</dbReference>
<dbReference type="Pfam" id="PF00011">
    <property type="entry name" value="HSP20"/>
    <property type="match status" value="1"/>
</dbReference>
<dbReference type="GO" id="GO:0042026">
    <property type="term" value="P:protein refolding"/>
    <property type="evidence" value="ECO:0007669"/>
    <property type="project" value="TreeGrafter"/>
</dbReference>
<dbReference type="SUPFAM" id="SSF49764">
    <property type="entry name" value="HSP20-like chaperones"/>
    <property type="match status" value="1"/>
</dbReference>
<gene>
    <name evidence="4" type="ORF">X801_10669</name>
</gene>
<dbReference type="InterPro" id="IPR002068">
    <property type="entry name" value="A-crystallin/Hsp20_dom"/>
</dbReference>
<dbReference type="GO" id="GO:0005634">
    <property type="term" value="C:nucleus"/>
    <property type="evidence" value="ECO:0007669"/>
    <property type="project" value="TreeGrafter"/>
</dbReference>
<dbReference type="AlphaFoldDB" id="A0A1S8WGJ6"/>
<dbReference type="PANTHER" id="PTHR45640">
    <property type="entry name" value="HEAT SHOCK PROTEIN HSP-12.2-RELATED"/>
    <property type="match status" value="1"/>
</dbReference>
<evidence type="ECO:0000259" key="3">
    <source>
        <dbReference type="PROSITE" id="PS01031"/>
    </source>
</evidence>
<feature type="domain" description="SHSP" evidence="3">
    <location>
        <begin position="7"/>
        <end position="121"/>
    </location>
</feature>
<keyword evidence="5" id="KW-1185">Reference proteome</keyword>
<dbReference type="GO" id="GO:0051082">
    <property type="term" value="F:unfolded protein binding"/>
    <property type="evidence" value="ECO:0007669"/>
    <property type="project" value="TreeGrafter"/>
</dbReference>
<dbReference type="GO" id="GO:0005737">
    <property type="term" value="C:cytoplasm"/>
    <property type="evidence" value="ECO:0007669"/>
    <property type="project" value="TreeGrafter"/>
</dbReference>
<evidence type="ECO:0000313" key="5">
    <source>
        <dbReference type="Proteomes" id="UP000243686"/>
    </source>
</evidence>
<dbReference type="PANTHER" id="PTHR45640:SF26">
    <property type="entry name" value="RE23625P"/>
    <property type="match status" value="1"/>
</dbReference>
<dbReference type="Gene3D" id="2.60.40.790">
    <property type="match status" value="1"/>
</dbReference>
<evidence type="ECO:0000256" key="2">
    <source>
        <dbReference type="RuleBase" id="RU003616"/>
    </source>
</evidence>
<comment type="similarity">
    <text evidence="1 2">Belongs to the small heat shock protein (HSP20) family.</text>
</comment>
<dbReference type="InterPro" id="IPR008978">
    <property type="entry name" value="HSP20-like_chaperone"/>
</dbReference>
<protein>
    <submittedName>
        <fullName evidence="4">Hsp20/alpha crystallin family protein</fullName>
    </submittedName>
</protein>
<evidence type="ECO:0000313" key="4">
    <source>
        <dbReference type="EMBL" id="OON13557.1"/>
    </source>
</evidence>
<dbReference type="Proteomes" id="UP000243686">
    <property type="component" value="Unassembled WGS sequence"/>
</dbReference>
<accession>A0A1S8WGJ6</accession>
<sequence>LSELSTAKSSSLDFPKDAYQLGEDDRVHFKVPVGLQGYGLDDIRVSTFGNGVTVNVKKIVQNDRALSSREYSRTIYIPRSVDKNQLECHFTEDGVLMLEAPVKTADYKSITFDRDRQISIKPHSETEPVSKVLTKLLGYAISSTIAE</sequence>
<organism evidence="4 5">
    <name type="scientific">Opisthorchis viverrini</name>
    <name type="common">Southeast Asian liver fluke</name>
    <dbReference type="NCBI Taxonomy" id="6198"/>
    <lineage>
        <taxon>Eukaryota</taxon>
        <taxon>Metazoa</taxon>
        <taxon>Spiralia</taxon>
        <taxon>Lophotrochozoa</taxon>
        <taxon>Platyhelminthes</taxon>
        <taxon>Trematoda</taxon>
        <taxon>Digenea</taxon>
        <taxon>Opisthorchiida</taxon>
        <taxon>Opisthorchiata</taxon>
        <taxon>Opisthorchiidae</taxon>
        <taxon>Opisthorchis</taxon>
    </lineage>
</organism>
<dbReference type="EMBL" id="KV907304">
    <property type="protein sequence ID" value="OON13557.1"/>
    <property type="molecule type" value="Genomic_DNA"/>
</dbReference>
<evidence type="ECO:0000256" key="1">
    <source>
        <dbReference type="PROSITE-ProRule" id="PRU00285"/>
    </source>
</evidence>
<name>A0A1S8WGJ6_OPIVI</name>
<dbReference type="GO" id="GO:0009408">
    <property type="term" value="P:response to heat"/>
    <property type="evidence" value="ECO:0007669"/>
    <property type="project" value="TreeGrafter"/>
</dbReference>
<dbReference type="InterPro" id="IPR001436">
    <property type="entry name" value="Alpha-crystallin/sHSP_animal"/>
</dbReference>
<feature type="non-terminal residue" evidence="4">
    <location>
        <position position="1"/>
    </location>
</feature>
<dbReference type="CDD" id="cd06526">
    <property type="entry name" value="metazoan_ACD"/>
    <property type="match status" value="1"/>
</dbReference>